<accession>A0A1Y5T2K9</accession>
<dbReference type="SUPFAM" id="SSF46689">
    <property type="entry name" value="Homeodomain-like"/>
    <property type="match status" value="1"/>
</dbReference>
<dbReference type="PANTHER" id="PTHR30055">
    <property type="entry name" value="HTH-TYPE TRANSCRIPTIONAL REGULATOR RUTR"/>
    <property type="match status" value="1"/>
</dbReference>
<evidence type="ECO:0000256" key="1">
    <source>
        <dbReference type="ARBA" id="ARBA00023125"/>
    </source>
</evidence>
<dbReference type="InterPro" id="IPR054156">
    <property type="entry name" value="YxaF_TetR_C"/>
</dbReference>
<dbReference type="SUPFAM" id="SSF48498">
    <property type="entry name" value="Tetracyclin repressor-like, C-terminal domain"/>
    <property type="match status" value="1"/>
</dbReference>
<evidence type="ECO:0000259" key="3">
    <source>
        <dbReference type="PROSITE" id="PS50977"/>
    </source>
</evidence>
<dbReference type="Proteomes" id="UP000193827">
    <property type="component" value="Unassembled WGS sequence"/>
</dbReference>
<dbReference type="InterPro" id="IPR050109">
    <property type="entry name" value="HTH-type_TetR-like_transc_reg"/>
</dbReference>
<dbReference type="RefSeq" id="WP_085893138.1">
    <property type="nucleotide sequence ID" value="NZ_FWFL01000007.1"/>
</dbReference>
<dbReference type="InterPro" id="IPR009057">
    <property type="entry name" value="Homeodomain-like_sf"/>
</dbReference>
<dbReference type="InterPro" id="IPR001647">
    <property type="entry name" value="HTH_TetR"/>
</dbReference>
<dbReference type="AlphaFoldDB" id="A0A1Y5T2K9"/>
<gene>
    <name evidence="4" type="primary">icaR</name>
    <name evidence="4" type="ORF">PEL8287_02920</name>
</gene>
<evidence type="ECO:0000256" key="2">
    <source>
        <dbReference type="PROSITE-ProRule" id="PRU00335"/>
    </source>
</evidence>
<dbReference type="GO" id="GO:0003700">
    <property type="term" value="F:DNA-binding transcription factor activity"/>
    <property type="evidence" value="ECO:0007669"/>
    <property type="project" value="TreeGrafter"/>
</dbReference>
<evidence type="ECO:0000313" key="4">
    <source>
        <dbReference type="EMBL" id="SLN54578.1"/>
    </source>
</evidence>
<dbReference type="OrthoDB" id="9809772at2"/>
<dbReference type="InterPro" id="IPR036271">
    <property type="entry name" value="Tet_transcr_reg_TetR-rel_C_sf"/>
</dbReference>
<reference evidence="4 5" key="1">
    <citation type="submission" date="2017-03" db="EMBL/GenBank/DDBJ databases">
        <authorList>
            <person name="Afonso C.L."/>
            <person name="Miller P.J."/>
            <person name="Scott M.A."/>
            <person name="Spackman E."/>
            <person name="Goraichik I."/>
            <person name="Dimitrov K.M."/>
            <person name="Suarez D.L."/>
            <person name="Swayne D.E."/>
        </authorList>
    </citation>
    <scope>NUCLEOTIDE SEQUENCE [LARGE SCALE GENOMIC DNA]</scope>
    <source>
        <strain evidence="4 5">CECT 8287</strain>
    </source>
</reference>
<dbReference type="GO" id="GO:0000976">
    <property type="term" value="F:transcription cis-regulatory region binding"/>
    <property type="evidence" value="ECO:0007669"/>
    <property type="project" value="TreeGrafter"/>
</dbReference>
<dbReference type="Gene3D" id="1.10.357.10">
    <property type="entry name" value="Tetracycline Repressor, domain 2"/>
    <property type="match status" value="1"/>
</dbReference>
<proteinExistence type="predicted"/>
<dbReference type="Pfam" id="PF00440">
    <property type="entry name" value="TetR_N"/>
    <property type="match status" value="1"/>
</dbReference>
<dbReference type="PRINTS" id="PR00455">
    <property type="entry name" value="HTHTETR"/>
</dbReference>
<keyword evidence="1 2" id="KW-0238">DNA-binding</keyword>
<sequence>MTEPDMKEKILDAAETMIRGRGYNGFSFREIADVVGVKSASVHYHFPTKAALGVAVAKRYTDGFLEALGPVEDAPESAAGVQDKLHALARLSLVEEDLMCLCGMLGAEVADLPEGVAAEARHFFERSTEWLSGAFANTAWGQGAGPEEMRKLALSTLAASEGALILARTMKDVSIFDDITLPRPQ</sequence>
<protein>
    <submittedName>
        <fullName evidence="4">Biofilm operon icaADBC HTH-type negative transcriptional regulator IcaR</fullName>
    </submittedName>
</protein>
<name>A0A1Y5T2K9_9RHOB</name>
<dbReference type="Pfam" id="PF21993">
    <property type="entry name" value="TetR_C_13_2"/>
    <property type="match status" value="1"/>
</dbReference>
<organism evidence="4 5">
    <name type="scientific">Roseovarius litorisediminis</name>
    <dbReference type="NCBI Taxonomy" id="1312363"/>
    <lineage>
        <taxon>Bacteria</taxon>
        <taxon>Pseudomonadati</taxon>
        <taxon>Pseudomonadota</taxon>
        <taxon>Alphaproteobacteria</taxon>
        <taxon>Rhodobacterales</taxon>
        <taxon>Roseobacteraceae</taxon>
        <taxon>Roseovarius</taxon>
    </lineage>
</organism>
<dbReference type="PROSITE" id="PS50977">
    <property type="entry name" value="HTH_TETR_2"/>
    <property type="match status" value="1"/>
</dbReference>
<keyword evidence="5" id="KW-1185">Reference proteome</keyword>
<dbReference type="PANTHER" id="PTHR30055:SF219">
    <property type="entry name" value="TRANSCRIPTIONAL REGULATORY PROTEIN"/>
    <property type="match status" value="1"/>
</dbReference>
<feature type="domain" description="HTH tetR-type" evidence="3">
    <location>
        <begin position="4"/>
        <end position="64"/>
    </location>
</feature>
<dbReference type="EMBL" id="FWFL01000007">
    <property type="protein sequence ID" value="SLN54578.1"/>
    <property type="molecule type" value="Genomic_DNA"/>
</dbReference>
<feature type="DNA-binding region" description="H-T-H motif" evidence="2">
    <location>
        <begin position="27"/>
        <end position="46"/>
    </location>
</feature>
<evidence type="ECO:0000313" key="5">
    <source>
        <dbReference type="Proteomes" id="UP000193827"/>
    </source>
</evidence>